<evidence type="ECO:0000256" key="1">
    <source>
        <dbReference type="ARBA" id="ARBA00009865"/>
    </source>
</evidence>
<dbReference type="PANTHER" id="PTHR43817">
    <property type="entry name" value="GLYCOSYL HYDROLASE"/>
    <property type="match status" value="1"/>
</dbReference>
<dbReference type="GO" id="GO:0046556">
    <property type="term" value="F:alpha-L-arabinofuranosidase activity"/>
    <property type="evidence" value="ECO:0007669"/>
    <property type="project" value="UniProtKB-EC"/>
</dbReference>
<feature type="active site" description="Proton acceptor" evidence="5">
    <location>
        <position position="32"/>
    </location>
</feature>
<evidence type="ECO:0000256" key="3">
    <source>
        <dbReference type="ARBA" id="ARBA00022801"/>
    </source>
</evidence>
<evidence type="ECO:0000313" key="10">
    <source>
        <dbReference type="Proteomes" id="UP000003688"/>
    </source>
</evidence>
<dbReference type="Proteomes" id="UP000003688">
    <property type="component" value="Unassembled WGS sequence"/>
</dbReference>
<protein>
    <submittedName>
        <fullName evidence="9">Alpha-N-arabinofuranosidase</fullName>
        <ecNumber evidence="9">3.2.1.55</ecNumber>
    </submittedName>
</protein>
<evidence type="ECO:0000256" key="4">
    <source>
        <dbReference type="ARBA" id="ARBA00023295"/>
    </source>
</evidence>
<evidence type="ECO:0000313" key="9">
    <source>
        <dbReference type="EMBL" id="EEF61435.1"/>
    </source>
</evidence>
<proteinExistence type="inferred from homology"/>
<feature type="signal peptide" evidence="7">
    <location>
        <begin position="1"/>
        <end position="19"/>
    </location>
</feature>
<dbReference type="GO" id="GO:0005975">
    <property type="term" value="P:carbohydrate metabolic process"/>
    <property type="evidence" value="ECO:0007669"/>
    <property type="project" value="InterPro"/>
</dbReference>
<name>B9XFS1_PEDPL</name>
<keyword evidence="4 9" id="KW-0326">Glycosidase</keyword>
<keyword evidence="2 7" id="KW-0732">Signal</keyword>
<dbReference type="Pfam" id="PF26607">
    <property type="entry name" value="DUF8189"/>
    <property type="match status" value="2"/>
</dbReference>
<reference evidence="9 10" key="1">
    <citation type="journal article" date="2011" name="J. Bacteriol.">
        <title>Genome sequence of 'Pedosphaera parvula' Ellin514, an aerobic Verrucomicrobial isolate from pasture soil.</title>
        <authorList>
            <person name="Kant R."/>
            <person name="van Passel M.W."/>
            <person name="Sangwan P."/>
            <person name="Palva A."/>
            <person name="Lucas S."/>
            <person name="Copeland A."/>
            <person name="Lapidus A."/>
            <person name="Glavina Del Rio T."/>
            <person name="Dalin E."/>
            <person name="Tice H."/>
            <person name="Bruce D."/>
            <person name="Goodwin L."/>
            <person name="Pitluck S."/>
            <person name="Chertkov O."/>
            <person name="Larimer F.W."/>
            <person name="Land M.L."/>
            <person name="Hauser L."/>
            <person name="Brettin T.S."/>
            <person name="Detter J.C."/>
            <person name="Han S."/>
            <person name="de Vos W.M."/>
            <person name="Janssen P.H."/>
            <person name="Smidt H."/>
        </authorList>
    </citation>
    <scope>NUCLEOTIDE SEQUENCE [LARGE SCALE GENOMIC DNA]</scope>
    <source>
        <strain evidence="9 10">Ellin514</strain>
    </source>
</reference>
<keyword evidence="3 9" id="KW-0378">Hydrolase</keyword>
<feature type="site" description="Important for catalytic activity, responsible for pKa modulation of the active site Glu and correct orientation of both the proton donor and substrate" evidence="6">
    <location>
        <position position="141"/>
    </location>
</feature>
<gene>
    <name evidence="9" type="ORF">Cflav_PD4456</name>
</gene>
<feature type="domain" description="PLL-like beta propeller" evidence="8">
    <location>
        <begin position="337"/>
        <end position="472"/>
    </location>
</feature>
<dbReference type="Pfam" id="PF04616">
    <property type="entry name" value="Glyco_hydro_43"/>
    <property type="match status" value="1"/>
</dbReference>
<dbReference type="STRING" id="320771.Cflav_PD4456"/>
<evidence type="ECO:0000259" key="8">
    <source>
        <dbReference type="Pfam" id="PF26607"/>
    </source>
</evidence>
<keyword evidence="10" id="KW-1185">Reference proteome</keyword>
<comment type="similarity">
    <text evidence="1">Belongs to the glycosyl hydrolase 43 family.</text>
</comment>
<dbReference type="EMBL" id="ABOX02000010">
    <property type="protein sequence ID" value="EEF61435.1"/>
    <property type="molecule type" value="Genomic_DNA"/>
</dbReference>
<evidence type="ECO:0000256" key="5">
    <source>
        <dbReference type="PIRSR" id="PIRSR606710-1"/>
    </source>
</evidence>
<sequence precursor="true">MNFKYLLVLFCWLAGSVFGAPFFNPIVSNGADPWVVAKDGFYYYTQTTGASVKVRQTRRIAGAIGISNTTATTVFTPSAPYNQNVWAPELHYLQGKWYIYYAADDGTDANHRLYVAEASSPLGPYTLKGKIADPSDCWAIDGTVLEKDDGTLYLVWSGWTGATHGNQNIYIAPMSNPWTISGPRVNLSTIAYSWEYPNSTFVNEGPEILKRNGKTCIVYSANGTWTDNYCLGLMVNTDGNYLNAASWTKNSSPIFKTYVGADGAVYAPGHCGFTHSLDGTEDWIIYHAAQYQGAGFTRDVRAQKFTWLANDTPNLGQPIPPGVPVASPSGEERALESATLLSDGRLAVCTVPTNGVVQRNFRLPGTGSWSGWGSLGGSGFKKISTVRYNDDRLAVLGIGSDARVWLNAEMSSGGAWMGWAYLGGPAFSEVKGVIYSDQRLAGAAVGDGTAMWLNSQSSTNGSWGGWVSLGGSNFWNVDLVKRLDDRLVVLGVGSTDVWINAQATVNGSWNGWQSIGGTNFNYARMLSRPDGRLAVFAVGSGTAAWINSELTPEGAWSGWTSLAGSVLTRLEPILLSDGRMAVFATGDYSAVTVNQQATVNGAWSGWVTVAGSGFGSTTGVQMPDGQLAALTHNFGTAEYFNQQSGPSHIWGGWSALVGGAEAPKLSCSQAGDSVTLQWSTNVSGFKLEQSVQTVPSSWGALTNVPTVVGTNNSVTLTIDPAGKVFRMRHP</sequence>
<dbReference type="InterPro" id="IPR023296">
    <property type="entry name" value="Glyco_hydro_beta-prop_sf"/>
</dbReference>
<feature type="active site" description="Proton donor" evidence="5">
    <location>
        <position position="204"/>
    </location>
</feature>
<comment type="caution">
    <text evidence="9">The sequence shown here is derived from an EMBL/GenBank/DDBJ whole genome shotgun (WGS) entry which is preliminary data.</text>
</comment>
<dbReference type="InterPro" id="IPR058502">
    <property type="entry name" value="PLL-like_beta-prop"/>
</dbReference>
<dbReference type="EC" id="3.2.1.55" evidence="9"/>
<dbReference type="SUPFAM" id="SSF89372">
    <property type="entry name" value="Fucose-specific lectin"/>
    <property type="match status" value="1"/>
</dbReference>
<feature type="chain" id="PRO_5002894760" evidence="7">
    <location>
        <begin position="20"/>
        <end position="730"/>
    </location>
</feature>
<evidence type="ECO:0000256" key="2">
    <source>
        <dbReference type="ARBA" id="ARBA00022729"/>
    </source>
</evidence>
<dbReference type="PANTHER" id="PTHR43817:SF1">
    <property type="entry name" value="HYDROLASE, FAMILY 43, PUTATIVE (AFU_ORTHOLOGUE AFUA_3G01660)-RELATED"/>
    <property type="match status" value="1"/>
</dbReference>
<dbReference type="SUPFAM" id="SSF75005">
    <property type="entry name" value="Arabinanase/levansucrase/invertase"/>
    <property type="match status" value="1"/>
</dbReference>
<organism evidence="9 10">
    <name type="scientific">Pedosphaera parvula (strain Ellin514)</name>
    <dbReference type="NCBI Taxonomy" id="320771"/>
    <lineage>
        <taxon>Bacteria</taxon>
        <taxon>Pseudomonadati</taxon>
        <taxon>Verrucomicrobiota</taxon>
        <taxon>Pedosphaerae</taxon>
        <taxon>Pedosphaerales</taxon>
        <taxon>Pedosphaeraceae</taxon>
        <taxon>Pedosphaera</taxon>
    </lineage>
</organism>
<dbReference type="InterPro" id="IPR006710">
    <property type="entry name" value="Glyco_hydro_43"/>
</dbReference>
<dbReference type="RefSeq" id="WP_007414667.1">
    <property type="nucleotide sequence ID" value="NZ_ABOX02000010.1"/>
</dbReference>
<dbReference type="CDD" id="cd18820">
    <property type="entry name" value="GH43_LbAraf43-like"/>
    <property type="match status" value="1"/>
</dbReference>
<dbReference type="AlphaFoldDB" id="B9XFS1"/>
<dbReference type="OrthoDB" id="177947at2"/>
<feature type="domain" description="PLL-like beta propeller" evidence="8">
    <location>
        <begin position="479"/>
        <end position="719"/>
    </location>
</feature>
<evidence type="ECO:0000256" key="7">
    <source>
        <dbReference type="SAM" id="SignalP"/>
    </source>
</evidence>
<evidence type="ECO:0000256" key="6">
    <source>
        <dbReference type="PIRSR" id="PIRSR606710-2"/>
    </source>
</evidence>
<accession>B9XFS1</accession>
<dbReference type="Gene3D" id="2.115.10.20">
    <property type="entry name" value="Glycosyl hydrolase domain, family 43"/>
    <property type="match status" value="1"/>
</dbReference>